<gene>
    <name evidence="1" type="ORF">Cfor_05659</name>
</gene>
<dbReference type="Proteomes" id="UP000502823">
    <property type="component" value="Unassembled WGS sequence"/>
</dbReference>
<dbReference type="EMBL" id="BLKM01009892">
    <property type="protein sequence ID" value="GFG28613.1"/>
    <property type="molecule type" value="Genomic_DNA"/>
</dbReference>
<evidence type="ECO:0000313" key="1">
    <source>
        <dbReference type="EMBL" id="GFG28613.1"/>
    </source>
</evidence>
<protein>
    <submittedName>
        <fullName evidence="1">Uncharacterized protein</fullName>
    </submittedName>
</protein>
<organism evidence="1 2">
    <name type="scientific">Coptotermes formosanus</name>
    <name type="common">Formosan subterranean termite</name>
    <dbReference type="NCBI Taxonomy" id="36987"/>
    <lineage>
        <taxon>Eukaryota</taxon>
        <taxon>Metazoa</taxon>
        <taxon>Ecdysozoa</taxon>
        <taxon>Arthropoda</taxon>
        <taxon>Hexapoda</taxon>
        <taxon>Insecta</taxon>
        <taxon>Pterygota</taxon>
        <taxon>Neoptera</taxon>
        <taxon>Polyneoptera</taxon>
        <taxon>Dictyoptera</taxon>
        <taxon>Blattodea</taxon>
        <taxon>Blattoidea</taxon>
        <taxon>Termitoidae</taxon>
        <taxon>Rhinotermitidae</taxon>
        <taxon>Coptotermes</taxon>
    </lineage>
</organism>
<evidence type="ECO:0000313" key="2">
    <source>
        <dbReference type="Proteomes" id="UP000502823"/>
    </source>
</evidence>
<reference evidence="2" key="1">
    <citation type="submission" date="2020-01" db="EMBL/GenBank/DDBJ databases">
        <title>Draft genome sequence of the Termite Coptotermes fromosanus.</title>
        <authorList>
            <person name="Itakura S."/>
            <person name="Yosikawa Y."/>
            <person name="Umezawa K."/>
        </authorList>
    </citation>
    <scope>NUCLEOTIDE SEQUENCE [LARGE SCALE GENOMIC DNA]</scope>
</reference>
<dbReference type="InParanoid" id="A0A6L2P8K9"/>
<accession>A0A6L2P8K9</accession>
<proteinExistence type="predicted"/>
<sequence>TVPSRCRGRPARCPQAVYAGRPFDQHLSHHCTQHTRLLLQSARRGRSLQR</sequence>
<name>A0A6L2P8K9_COPFO</name>
<feature type="non-terminal residue" evidence="1">
    <location>
        <position position="1"/>
    </location>
</feature>
<dbReference type="AlphaFoldDB" id="A0A6L2P8K9"/>
<keyword evidence="2" id="KW-1185">Reference proteome</keyword>
<feature type="non-terminal residue" evidence="1">
    <location>
        <position position="50"/>
    </location>
</feature>
<comment type="caution">
    <text evidence="1">The sequence shown here is derived from an EMBL/GenBank/DDBJ whole genome shotgun (WGS) entry which is preliminary data.</text>
</comment>